<name>A0A8H6TMD0_MYCCL</name>
<feature type="compositionally biased region" description="Polar residues" evidence="1">
    <location>
        <begin position="262"/>
        <end position="271"/>
    </location>
</feature>
<proteinExistence type="predicted"/>
<dbReference type="PANTHER" id="PTHR33050:SF7">
    <property type="entry name" value="RIBONUCLEASE H"/>
    <property type="match status" value="1"/>
</dbReference>
<feature type="compositionally biased region" description="Basic and acidic residues" evidence="1">
    <location>
        <begin position="283"/>
        <end position="297"/>
    </location>
</feature>
<feature type="compositionally biased region" description="Polar residues" evidence="1">
    <location>
        <begin position="299"/>
        <end position="314"/>
    </location>
</feature>
<feature type="compositionally biased region" description="Basic residues" evidence="1">
    <location>
        <begin position="217"/>
        <end position="228"/>
    </location>
</feature>
<keyword evidence="3" id="KW-1185">Reference proteome</keyword>
<dbReference type="PANTHER" id="PTHR33050">
    <property type="entry name" value="REVERSE TRANSCRIPTASE DOMAIN-CONTAINING PROTEIN"/>
    <property type="match status" value="1"/>
</dbReference>
<feature type="region of interest" description="Disordered" evidence="1">
    <location>
        <begin position="55"/>
        <end position="84"/>
    </location>
</feature>
<dbReference type="Proteomes" id="UP000613580">
    <property type="component" value="Unassembled WGS sequence"/>
</dbReference>
<organism evidence="2 3">
    <name type="scientific">Mycena chlorophos</name>
    <name type="common">Agaric fungus</name>
    <name type="synonym">Agaricus chlorophos</name>
    <dbReference type="NCBI Taxonomy" id="658473"/>
    <lineage>
        <taxon>Eukaryota</taxon>
        <taxon>Fungi</taxon>
        <taxon>Dikarya</taxon>
        <taxon>Basidiomycota</taxon>
        <taxon>Agaricomycotina</taxon>
        <taxon>Agaricomycetes</taxon>
        <taxon>Agaricomycetidae</taxon>
        <taxon>Agaricales</taxon>
        <taxon>Marasmiineae</taxon>
        <taxon>Mycenaceae</taxon>
        <taxon>Mycena</taxon>
    </lineage>
</organism>
<comment type="caution">
    <text evidence="2">The sequence shown here is derived from an EMBL/GenBank/DDBJ whole genome shotgun (WGS) entry which is preliminary data.</text>
</comment>
<dbReference type="AlphaFoldDB" id="A0A8H6TMD0"/>
<evidence type="ECO:0000313" key="2">
    <source>
        <dbReference type="EMBL" id="KAF7319316.1"/>
    </source>
</evidence>
<feature type="compositionally biased region" description="Basic residues" evidence="1">
    <location>
        <begin position="198"/>
        <end position="209"/>
    </location>
</feature>
<accession>A0A8H6TMD0</accession>
<gene>
    <name evidence="2" type="ORF">HMN09_00269200</name>
</gene>
<evidence type="ECO:0000256" key="1">
    <source>
        <dbReference type="SAM" id="MobiDB-lite"/>
    </source>
</evidence>
<dbReference type="OrthoDB" id="3266428at2759"/>
<reference evidence="2" key="1">
    <citation type="submission" date="2020-05" db="EMBL/GenBank/DDBJ databases">
        <title>Mycena genomes resolve the evolution of fungal bioluminescence.</title>
        <authorList>
            <person name="Tsai I.J."/>
        </authorList>
    </citation>
    <scope>NUCLEOTIDE SEQUENCE</scope>
    <source>
        <strain evidence="2">110903Hualien_Pintung</strain>
    </source>
</reference>
<feature type="region of interest" description="Disordered" evidence="1">
    <location>
        <begin position="805"/>
        <end position="890"/>
    </location>
</feature>
<dbReference type="InterPro" id="IPR052055">
    <property type="entry name" value="Hepadnavirus_pol/RT"/>
</dbReference>
<sequence length="1154" mass="127980">MAEIRDDDPTAIAALSNTQRAAINQQRIINNYLKQQRRDKRDIAVALRDVPQLLLPKRKAGDQGSPEAPVAKKSRPEKPLVPNAPEQLLYVPVPHGNHEIGPTLRWRAIGAETDLVHKTWQQAYCRYLEAIAEIWPPLVPGDDGSIRQTRWNQHFSWLDGQVNDHDIGLAKDHADDIFPAILETDIQLRTRYAVKPLARPRSRKRRPRPPFRSPLGSRRRLRVPHPRPRLSSSNSSKAGPLVGAEASLGNGGDGPFGPGQARAQTNAQPASNAPGGATTGVECHSETFADGSRDVGHQPRQQTSSRGTAHTATPSCVEAGTLPEAATSSTAPRAYTSAPIAAPPPTTLSLGPADPPRNDDAAQSFLDDIDVDFLDHSAVRDKIVTPYDADQFEHYIRKHHLVEHYALPNLLRHGFPMGDFPDLDESVEFKNHRSVAEHADFVEESLKDEVDAGRMDGPYQTRLEVETELGSCVQVSPILVSVQTQAPGEKDKLRMCRHLSKGNDVHPSSNSYVDKKKFPTRSTTATKIGEYIANAPPGTQAMSLDISKFHRTVPILPAHKKWFVVRGPRGYYIDHCAPFGGSGSSGNASKIATAIEDIWEAEMVDDPDHYEDDGIVPRTPLATIMEEDTHPESPTPHRKPRIPVESVVVGTTTYHYAYSRASALAAIEPLRVPWHPVKWTEFLFEIVYIGFLWNLPEKRVSLPEQKRLKFLRRVDEFRDLCKRGRCSLNDVEKIHGSLCHICFVYPEGRSYLADITAFQNRFDPDEPLITRYPPPSLYTALKWQPQTGHLETTDLAIVLGRRRQPHPSLAGDATGPSNHTARKPQHLPPHPNIFTLAKPPPVPHQGPRPVPLQPRPAPEPAPPTDASKPAPRPRKPKPGNEIQHNEYRPAVLAKDRLRTWSSPYAVEFKAKLGALFPPENVDKIVNALHSAFAPGTHDTVRGCRRRVELLTAFAAEHIGEVGGGTVKGWLSAVRAWHDVAGATWHGETRLLELVRKTAHKEGAKHSKPPRPPATLEHMLALSKSLDRKNGEDLTVLACALATFWGCRRLGETTVPKGDAFDPKVHIARSAYPSRTSDGLALHIPWTKSTGEKGGTLVLAERDDELCPVKAYSQHLALNHVVPRGEMPLFSFRDSKDGLWRPLTKPFFLHRCKLI</sequence>
<feature type="compositionally biased region" description="Pro residues" evidence="1">
    <location>
        <begin position="838"/>
        <end position="863"/>
    </location>
</feature>
<protein>
    <submittedName>
        <fullName evidence="2">Uncharacterized protein</fullName>
    </submittedName>
</protein>
<dbReference type="EMBL" id="JACAZE010000003">
    <property type="protein sequence ID" value="KAF7319316.1"/>
    <property type="molecule type" value="Genomic_DNA"/>
</dbReference>
<evidence type="ECO:0000313" key="3">
    <source>
        <dbReference type="Proteomes" id="UP000613580"/>
    </source>
</evidence>
<feature type="region of interest" description="Disordered" evidence="1">
    <location>
        <begin position="195"/>
        <end position="362"/>
    </location>
</feature>